<keyword evidence="14" id="KW-1185">Reference proteome</keyword>
<evidence type="ECO:0000256" key="6">
    <source>
        <dbReference type="ARBA" id="ARBA00022840"/>
    </source>
</evidence>
<organism evidence="13 14">
    <name type="scientific">Gnomoniopsis smithogilvyi</name>
    <dbReference type="NCBI Taxonomy" id="1191159"/>
    <lineage>
        <taxon>Eukaryota</taxon>
        <taxon>Fungi</taxon>
        <taxon>Dikarya</taxon>
        <taxon>Ascomycota</taxon>
        <taxon>Pezizomycotina</taxon>
        <taxon>Sordariomycetes</taxon>
        <taxon>Sordariomycetidae</taxon>
        <taxon>Diaporthales</taxon>
        <taxon>Gnomoniaceae</taxon>
        <taxon>Gnomoniopsis</taxon>
    </lineage>
</organism>
<dbReference type="GO" id="GO:0016787">
    <property type="term" value="F:hydrolase activity"/>
    <property type="evidence" value="ECO:0007669"/>
    <property type="project" value="UniProtKB-KW"/>
</dbReference>
<evidence type="ECO:0000256" key="1">
    <source>
        <dbReference type="ARBA" id="ARBA00004123"/>
    </source>
</evidence>
<dbReference type="EMBL" id="JAPEVB010000006">
    <property type="protein sequence ID" value="KAJ4386274.1"/>
    <property type="molecule type" value="Genomic_DNA"/>
</dbReference>
<dbReference type="PANTHER" id="PTHR10887:SF495">
    <property type="entry name" value="HELICASE SENATAXIN ISOFORM X1-RELATED"/>
    <property type="match status" value="1"/>
</dbReference>
<comment type="subcellular location">
    <subcellularLocation>
        <location evidence="1">Nucleus</location>
    </subcellularLocation>
</comment>
<feature type="region of interest" description="Disordered" evidence="8">
    <location>
        <begin position="1007"/>
        <end position="1044"/>
    </location>
</feature>
<feature type="region of interest" description="Disordered" evidence="8">
    <location>
        <begin position="1869"/>
        <end position="2090"/>
    </location>
</feature>
<evidence type="ECO:0000256" key="2">
    <source>
        <dbReference type="ARBA" id="ARBA00007913"/>
    </source>
</evidence>
<dbReference type="GO" id="GO:0006369">
    <property type="term" value="P:termination of RNA polymerase II transcription"/>
    <property type="evidence" value="ECO:0007669"/>
    <property type="project" value="TreeGrafter"/>
</dbReference>
<feature type="domain" description="Helicase Sen1 N-terminal" evidence="9">
    <location>
        <begin position="91"/>
        <end position="833"/>
    </location>
</feature>
<keyword evidence="7" id="KW-0539">Nucleus</keyword>
<evidence type="ECO:0000313" key="14">
    <source>
        <dbReference type="Proteomes" id="UP001140453"/>
    </source>
</evidence>
<dbReference type="GO" id="GO:0016604">
    <property type="term" value="C:nuclear body"/>
    <property type="evidence" value="ECO:0007669"/>
    <property type="project" value="TreeGrafter"/>
</dbReference>
<feature type="compositionally biased region" description="Basic and acidic residues" evidence="8">
    <location>
        <begin position="931"/>
        <end position="951"/>
    </location>
</feature>
<dbReference type="OrthoDB" id="6513042at2759"/>
<feature type="compositionally biased region" description="Polar residues" evidence="8">
    <location>
        <begin position="912"/>
        <end position="930"/>
    </location>
</feature>
<evidence type="ECO:0000259" key="10">
    <source>
        <dbReference type="Pfam" id="PF13086"/>
    </source>
</evidence>
<dbReference type="GO" id="GO:0001147">
    <property type="term" value="F:transcription termination site sequence-specific DNA binding"/>
    <property type="evidence" value="ECO:0007669"/>
    <property type="project" value="TreeGrafter"/>
</dbReference>
<evidence type="ECO:0000256" key="8">
    <source>
        <dbReference type="SAM" id="MobiDB-lite"/>
    </source>
</evidence>
<dbReference type="InterPro" id="IPR024481">
    <property type="entry name" value="Helicase_Sen1_N"/>
</dbReference>
<comment type="caution">
    <text evidence="13">The sequence shown here is derived from an EMBL/GenBank/DDBJ whole genome shotgun (WGS) entry which is preliminary data.</text>
</comment>
<dbReference type="Pfam" id="PF23576">
    <property type="entry name" value="SEN1_barrel"/>
    <property type="match status" value="1"/>
</dbReference>
<evidence type="ECO:0000256" key="7">
    <source>
        <dbReference type="ARBA" id="ARBA00023242"/>
    </source>
</evidence>
<proteinExistence type="inferred from homology"/>
<feature type="region of interest" description="Disordered" evidence="8">
    <location>
        <begin position="909"/>
        <end position="977"/>
    </location>
</feature>
<feature type="compositionally biased region" description="Low complexity" evidence="8">
    <location>
        <begin position="1952"/>
        <end position="1971"/>
    </location>
</feature>
<feature type="domain" description="Helicase SEN1 beta-barrel" evidence="12">
    <location>
        <begin position="1144"/>
        <end position="1247"/>
    </location>
</feature>
<dbReference type="InterPro" id="IPR047187">
    <property type="entry name" value="SF1_C_Upf1"/>
</dbReference>
<evidence type="ECO:0000259" key="9">
    <source>
        <dbReference type="Pfam" id="PF12726"/>
    </source>
</evidence>
<dbReference type="Gene3D" id="3.40.50.300">
    <property type="entry name" value="P-loop containing nucleotide triphosphate hydrolases"/>
    <property type="match status" value="2"/>
</dbReference>
<feature type="compositionally biased region" description="Basic and acidic residues" evidence="8">
    <location>
        <begin position="1886"/>
        <end position="1909"/>
    </location>
</feature>
<evidence type="ECO:0000256" key="4">
    <source>
        <dbReference type="ARBA" id="ARBA00022801"/>
    </source>
</evidence>
<dbReference type="FunFam" id="3.40.50.300:FF:001152">
    <property type="entry name" value="tRNA-splicing endonuclease, putative"/>
    <property type="match status" value="1"/>
</dbReference>
<evidence type="ECO:0000256" key="5">
    <source>
        <dbReference type="ARBA" id="ARBA00022806"/>
    </source>
</evidence>
<feature type="domain" description="DNA2/NAM7 helicase-like C-terminal" evidence="11">
    <location>
        <begin position="1598"/>
        <end position="1795"/>
    </location>
</feature>
<dbReference type="CDD" id="cd18042">
    <property type="entry name" value="DEXXQc_SETX"/>
    <property type="match status" value="1"/>
</dbReference>
<keyword evidence="4" id="KW-0378">Hydrolase</keyword>
<evidence type="ECO:0000256" key="3">
    <source>
        <dbReference type="ARBA" id="ARBA00022741"/>
    </source>
</evidence>
<keyword evidence="3" id="KW-0547">Nucleotide-binding</keyword>
<feature type="compositionally biased region" description="Polar residues" evidence="8">
    <location>
        <begin position="2027"/>
        <end position="2051"/>
    </location>
</feature>
<dbReference type="GO" id="GO:0005524">
    <property type="term" value="F:ATP binding"/>
    <property type="evidence" value="ECO:0007669"/>
    <property type="project" value="UniProtKB-KW"/>
</dbReference>
<dbReference type="SUPFAM" id="SSF52540">
    <property type="entry name" value="P-loop containing nucleoside triphosphate hydrolases"/>
    <property type="match status" value="1"/>
</dbReference>
<dbReference type="PANTHER" id="PTHR10887">
    <property type="entry name" value="DNA2/NAM7 HELICASE FAMILY"/>
    <property type="match status" value="1"/>
</dbReference>
<accession>A0A9W8YK87</accession>
<dbReference type="InterPro" id="IPR045055">
    <property type="entry name" value="DNA2/NAM7-like"/>
</dbReference>
<dbReference type="Pfam" id="PF12726">
    <property type="entry name" value="SEN1_N"/>
    <property type="match status" value="1"/>
</dbReference>
<evidence type="ECO:0000313" key="13">
    <source>
        <dbReference type="EMBL" id="KAJ4386274.1"/>
    </source>
</evidence>
<sequence>MDDATNRLYDEITAAYEKWKHLDQIKHLFCPKVDDEDEEDYESTGPPLTNISVAERDRRIQDAHERQELTYELSLLMGISTEMSVGWIEPWKNGIEKFLTRCDSCILNYHMQRKAFLKKLRESFADGVVDIMESRLNQFDKDRIDTGLQKAHDIFQTHGPMTSSKLAAHDDTAVLAIFEALCTMPYVGEPAIRQRFFNKVFQDVQPRKPLRLGPQVLPTMTYFLFDEDMFRNRFARAAWEALLPETLTVEQYDWAVNDFLADAIQRVSQVNDQGALRASTAQIKLFWEGFLLLLRSMNEDIVLHCLRGMDIQTDVYHVLIVHLQNCNSDEVLLLLLQNISALMQKSPKAFWGALQDLPRAQLAQFVFTNAAYPRLLDRSLEYDRLVDDGDVRVPFIALWVKDLLQSLQEHELPDVCQSLTDHLFSTRQDIHTAKEGWAARTVAGLYALRTALDMFNGNKFTIRLSTSVTYINLIINLVVKYTKQVINPSIELQPTDHLNVGTSKTAIEVVKTSLFLDAKTTRTEWTTLLNDNSKIPRTVSRRSDELWNGVIEVFYPGRPGSMELAKVILTATQPLTGVGMISPPKREVLGQEKQMFNADLEKIAGAISGILNRFTSFTSSQLEDLCRDTQSGLLYTLVASLVHSVDPIREAGTNVMREMTGEPSRTEAVAQMLEEYFQPFLSTFSDVVRSITYDSSLKTYAPMPHVLRCSQDVVSALCDTSGLLRSKSLSGSEHTAVMSWWTTQWAALHHSFLMLRSWSQDIEKPVLEDFCRRTMELTSSLISQDGVVASALRGSGSEKEMLRKVLEQPRVHSLGMADMIKLRDVYLLITTVKTLVKLLDRLAEFNLEVEPKTASLIRSACIKQAGGYRVNTNLSQAQRAELLRALREDDEVDEVTVVKSLKQGRLDAWSKSGGSTPLSRSGSSTPASTTRDVKPASNRFEKSRLTAEKSKFLKSAPQRLDASQLAPSRLIEQRKKEKAEKEALRAKARAARVAGEGSGLGSVLGVLGKEHAPQQKSDMMVDSSEEEDEESDDETLVTGKSNLDPEARKRALELAAKKMGPLKKEKLKRSAKDMRARLIPPMDVLHQAILEWDIFHDGNDPPNSANCVKVSESYRTHQDYKDTFFGLLLAEAWRSFVTSKDEVTAKPFGIKVMNRMSVDKFLEVTTLMPKPQSKDRDKDRFLAEGDIVVISKSEDPLNANDAAHCLARIWKTKFKGESIEVAYRLSSRNNKMLSMLNPGQHCNAVKITNMTTIEREYAALESLQYYDLLDEILEAKPSPLLEYGDEATNQVMKNYFLNPGQAKAIMNARDNDGFTLIQGPPGTGKTKTIVAMVGALLTGHIVKAAAAAVPVPRPQVPGVNQPKPPPMKKLLVCAPSNAAVDELVLRLKQGVKTMNGSHHQINVLRLGRTDAINTQVKDVTLDELVKSAMEAETNRNGPAVSDRDKMHQRAGEIKAQILDLRPRLDAARAGDDRALRNDLEREFDNLKRQQSHIGAQIDADKDSGNNFVRESEVRRRQVQQKILDQAQVLCATLSGSGHEMFKNLDVEFDTVIIDEAAQCVELSALIPLKYGSTKCILVGDPKQLPPTVLSRSAAQFGYAQSLFVRMQQNHPKSVHLLDTQYRMHPEISAFPSKEFYDGLLYDGDDMGRLRRQSWHQAKLLGPYRFFDVEGVQERGHKGQSLVNQNELAVAVQLVKRFQNDFPDEEREGKIGIITPYKAQLFALRERFVGTFGQDILNQIEFNTTDAFQGRECEIIIFSCVRASPTGGIGFMTDIRRMNVGLTRAKSSLWILGDSKALRQGEFWNKLIEDARSRDLYTKGDVLGLLRKPSEKVSAGSFRSDYGNTKLVDVEMTDAPAPSYNNFKVKSETVNTLSRGMQPPTIQSSKMSEESKKRSLEGAEPSDRLNKRPEPSFSTGNRTISTSANTAARGDTGGGTRSEYIPGIDPNASVPQSNTGRTYSGSNSSYSNRGRGANNPHGPRDGVSQPRPSPKAVDPSAMEVLGLVPPERPPPPARSGGPTRYLDRSDPGLTQSVNRQQGSQQYHPPRQQQHNGSYGGQSSGNPNSSKNQRKEKKRNKAGADPFLPKKPNRPA</sequence>
<dbReference type="InterPro" id="IPR041677">
    <property type="entry name" value="DNA2/NAM7_AAA_11"/>
</dbReference>
<dbReference type="GO" id="GO:0004386">
    <property type="term" value="F:helicase activity"/>
    <property type="evidence" value="ECO:0007669"/>
    <property type="project" value="UniProtKB-KW"/>
</dbReference>
<feature type="compositionally biased region" description="Polar residues" evidence="8">
    <location>
        <begin position="1911"/>
        <end position="1924"/>
    </location>
</feature>
<dbReference type="InterPro" id="IPR027417">
    <property type="entry name" value="P-loop_NTPase"/>
</dbReference>
<name>A0A9W8YK87_9PEZI</name>
<protein>
    <submittedName>
        <fullName evidence="13">DEAD-box type RNA helicase</fullName>
    </submittedName>
</protein>
<feature type="domain" description="DNA2/NAM7 helicase helicase" evidence="10">
    <location>
        <begin position="1297"/>
        <end position="1591"/>
    </location>
</feature>
<comment type="similarity">
    <text evidence="2">Belongs to the DNA2/NAM7 helicase family.</text>
</comment>
<dbReference type="GO" id="GO:0005694">
    <property type="term" value="C:chromosome"/>
    <property type="evidence" value="ECO:0007669"/>
    <property type="project" value="UniProtKB-ARBA"/>
</dbReference>
<feature type="compositionally biased region" description="Polar residues" evidence="8">
    <location>
        <begin position="1869"/>
        <end position="1882"/>
    </location>
</feature>
<feature type="compositionally biased region" description="Acidic residues" evidence="8">
    <location>
        <begin position="1023"/>
        <end position="1035"/>
    </location>
</feature>
<keyword evidence="5 13" id="KW-0347">Helicase</keyword>
<dbReference type="Proteomes" id="UP001140453">
    <property type="component" value="Unassembled WGS sequence"/>
</dbReference>
<dbReference type="Pfam" id="PF13087">
    <property type="entry name" value="AAA_12"/>
    <property type="match status" value="1"/>
</dbReference>
<evidence type="ECO:0000259" key="12">
    <source>
        <dbReference type="Pfam" id="PF23576"/>
    </source>
</evidence>
<feature type="compositionally biased region" description="Basic residues" evidence="8">
    <location>
        <begin position="2066"/>
        <end position="2075"/>
    </location>
</feature>
<dbReference type="InterPro" id="IPR041679">
    <property type="entry name" value="DNA2/NAM7-like_C"/>
</dbReference>
<reference evidence="13" key="1">
    <citation type="submission" date="2022-10" db="EMBL/GenBank/DDBJ databases">
        <title>Tapping the CABI collections for fungal endophytes: first genome assemblies for Collariella, Neodidymelliopsis, Ascochyta clinopodiicola, Didymella pomorum, Didymosphaeria variabile, Neocosmospora piperis and Neocucurbitaria cava.</title>
        <authorList>
            <person name="Hill R."/>
        </authorList>
    </citation>
    <scope>NUCLEOTIDE SEQUENCE</scope>
    <source>
        <strain evidence="13">IMI 355082</strain>
    </source>
</reference>
<keyword evidence="6" id="KW-0067">ATP-binding</keyword>
<gene>
    <name evidence="13" type="primary">SEN1</name>
    <name evidence="13" type="ORF">N0V93_009167</name>
</gene>
<dbReference type="InterPro" id="IPR056474">
    <property type="entry name" value="SEN1_barrel"/>
</dbReference>
<dbReference type="FunFam" id="3.40.50.300:FF:000326">
    <property type="entry name" value="P-loop containing nucleoside triphosphate hydrolase"/>
    <property type="match status" value="1"/>
</dbReference>
<evidence type="ECO:0000259" key="11">
    <source>
        <dbReference type="Pfam" id="PF13087"/>
    </source>
</evidence>
<dbReference type="Pfam" id="PF13086">
    <property type="entry name" value="AAA_11"/>
    <property type="match status" value="1"/>
</dbReference>
<dbReference type="CDD" id="cd18808">
    <property type="entry name" value="SF1_C_Upf1"/>
    <property type="match status" value="1"/>
</dbReference>